<keyword evidence="3" id="KW-1003">Cell membrane</keyword>
<dbReference type="PANTHER" id="PTHR43357:SF3">
    <property type="entry name" value="FE(3+)-TRANSPORT SYSTEM PERMEASE PROTEIN FBPB 2"/>
    <property type="match status" value="1"/>
</dbReference>
<evidence type="ECO:0000313" key="10">
    <source>
        <dbReference type="EMBL" id="WXB96725.1"/>
    </source>
</evidence>
<feature type="domain" description="ABC transmembrane type-1" evidence="9">
    <location>
        <begin position="348"/>
        <end position="553"/>
    </location>
</feature>
<evidence type="ECO:0000256" key="6">
    <source>
        <dbReference type="ARBA" id="ARBA00022989"/>
    </source>
</evidence>
<evidence type="ECO:0000256" key="7">
    <source>
        <dbReference type="ARBA" id="ARBA00023136"/>
    </source>
</evidence>
<dbReference type="PANTHER" id="PTHR43357">
    <property type="entry name" value="INNER MEMBRANE ABC TRANSPORTER PERMEASE PROTEIN YDCV"/>
    <property type="match status" value="1"/>
</dbReference>
<organism evidence="10 11">
    <name type="scientific">Metabacillus sediminis</name>
    <dbReference type="NCBI Taxonomy" id="3117746"/>
    <lineage>
        <taxon>Bacteria</taxon>
        <taxon>Bacillati</taxon>
        <taxon>Bacillota</taxon>
        <taxon>Bacilli</taxon>
        <taxon>Bacillales</taxon>
        <taxon>Bacillaceae</taxon>
        <taxon>Metabacillus</taxon>
    </lineage>
</organism>
<proteinExistence type="inferred from homology"/>
<keyword evidence="6 8" id="KW-1133">Transmembrane helix</keyword>
<feature type="transmembrane region" description="Helical" evidence="8">
    <location>
        <begin position="427"/>
        <end position="449"/>
    </location>
</feature>
<sequence length="560" mass="62872">MSDTALFYKFSNGLGMMGLFHQIKRHLNGWSLLSFLFIFMILLPVLFIGVQSFTEPSENWEHIKQFLLTNFIQNTLIIVFFTSIITVIIGVSMAWLVSAYEFPLRNFFKWGVILPLAIPPYIGAYTYHGLLNYTGVIQSALRNNFGAALNPKYFSIMNVPGAIFIYSIFLFPYVYIITKSFLEKQSASLVENSRLLGRNPYEIFFRVILPISRASIIGGVSLVILEVLNDYGVVKYFGIQTFSTAIFQTWFGMGDIGSAIKLSGILMTFVIVVLLLERLLRSRKKYSYSTSKVRPLQPAPLKGAKAWSVFAYFSFIFLVTFLVPFIQLSYWAFITFDKVVNAGFLTLVWNSTFVAVIASFIIVLISLVTANFYRLFSGAFSKATSKIVIFGYSIPGAVIAMGVLSLFLALDRQIAAFSKIAGFEPTIVLSISISMLIFAYVIRFLALGFNSIESGFDKIGVSFTEASRTLGMSITQTFFKVDLRMISGAVFGAFILVFIEILKELPLTLILQPFNFYTLATKAFQYAGNEQIHEAASASILIILISGVSIYFFHKVLERE</sequence>
<feature type="transmembrane region" description="Helical" evidence="8">
    <location>
        <begin position="203"/>
        <end position="225"/>
    </location>
</feature>
<dbReference type="CDD" id="cd06261">
    <property type="entry name" value="TM_PBP2"/>
    <property type="match status" value="2"/>
</dbReference>
<feature type="transmembrane region" description="Helical" evidence="8">
    <location>
        <begin position="353"/>
        <end position="375"/>
    </location>
</feature>
<dbReference type="RefSeq" id="WP_338778839.1">
    <property type="nucleotide sequence ID" value="NZ_CP147407.1"/>
</dbReference>
<dbReference type="SUPFAM" id="SSF161098">
    <property type="entry name" value="MetI-like"/>
    <property type="match status" value="2"/>
</dbReference>
<comment type="subcellular location">
    <subcellularLocation>
        <location evidence="1">Cell inner membrane</location>
        <topology evidence="1">Multi-pass membrane protein</topology>
    </subcellularLocation>
    <subcellularLocation>
        <location evidence="8">Cell membrane</location>
        <topology evidence="8">Multi-pass membrane protein</topology>
    </subcellularLocation>
</comment>
<name>A0ABZ2NHP0_9BACI</name>
<keyword evidence="7 8" id="KW-0472">Membrane</keyword>
<evidence type="ECO:0000256" key="3">
    <source>
        <dbReference type="ARBA" id="ARBA00022475"/>
    </source>
</evidence>
<dbReference type="PROSITE" id="PS50928">
    <property type="entry name" value="ABC_TM1"/>
    <property type="match status" value="2"/>
</dbReference>
<dbReference type="EMBL" id="CP147407">
    <property type="protein sequence ID" value="WXB96725.1"/>
    <property type="molecule type" value="Genomic_DNA"/>
</dbReference>
<evidence type="ECO:0000256" key="5">
    <source>
        <dbReference type="ARBA" id="ARBA00022692"/>
    </source>
</evidence>
<evidence type="ECO:0000256" key="8">
    <source>
        <dbReference type="RuleBase" id="RU363032"/>
    </source>
</evidence>
<dbReference type="Proteomes" id="UP001377337">
    <property type="component" value="Chromosome"/>
</dbReference>
<comment type="similarity">
    <text evidence="8">Belongs to the binding-protein-dependent transport system permease family.</text>
</comment>
<evidence type="ECO:0000313" key="11">
    <source>
        <dbReference type="Proteomes" id="UP001377337"/>
    </source>
</evidence>
<feature type="transmembrane region" description="Helical" evidence="8">
    <location>
        <begin position="30"/>
        <end position="51"/>
    </location>
</feature>
<feature type="transmembrane region" description="Helical" evidence="8">
    <location>
        <begin position="535"/>
        <end position="553"/>
    </location>
</feature>
<feature type="transmembrane region" description="Helical" evidence="8">
    <location>
        <begin position="256"/>
        <end position="276"/>
    </location>
</feature>
<evidence type="ECO:0000259" key="9">
    <source>
        <dbReference type="PROSITE" id="PS50928"/>
    </source>
</evidence>
<protein>
    <submittedName>
        <fullName evidence="10">Iron ABC transporter permease</fullName>
    </submittedName>
</protein>
<dbReference type="Pfam" id="PF00528">
    <property type="entry name" value="BPD_transp_1"/>
    <property type="match status" value="2"/>
</dbReference>
<feature type="transmembrane region" description="Helical" evidence="8">
    <location>
        <begin position="71"/>
        <end position="95"/>
    </location>
</feature>
<feature type="transmembrane region" description="Helical" evidence="8">
    <location>
        <begin position="163"/>
        <end position="182"/>
    </location>
</feature>
<dbReference type="InterPro" id="IPR035906">
    <property type="entry name" value="MetI-like_sf"/>
</dbReference>
<feature type="transmembrane region" description="Helical" evidence="8">
    <location>
        <begin position="309"/>
        <end position="333"/>
    </location>
</feature>
<dbReference type="Gene3D" id="1.10.3720.10">
    <property type="entry name" value="MetI-like"/>
    <property type="match status" value="2"/>
</dbReference>
<keyword evidence="11" id="KW-1185">Reference proteome</keyword>
<evidence type="ECO:0000256" key="1">
    <source>
        <dbReference type="ARBA" id="ARBA00004429"/>
    </source>
</evidence>
<dbReference type="InterPro" id="IPR000515">
    <property type="entry name" value="MetI-like"/>
</dbReference>
<feature type="domain" description="ABC transmembrane type-1" evidence="9">
    <location>
        <begin position="72"/>
        <end position="277"/>
    </location>
</feature>
<reference evidence="10 11" key="1">
    <citation type="submission" date="2024-02" db="EMBL/GenBank/DDBJ databases">
        <title>Seven novel Bacillus-like species.</title>
        <authorList>
            <person name="Liu G."/>
        </authorList>
    </citation>
    <scope>NUCLEOTIDE SEQUENCE [LARGE SCALE GENOMIC DNA]</scope>
    <source>
        <strain evidence="10 11">FJAT-52054</strain>
    </source>
</reference>
<accession>A0ABZ2NHP0</accession>
<feature type="transmembrane region" description="Helical" evidence="8">
    <location>
        <begin position="481"/>
        <end position="502"/>
    </location>
</feature>
<evidence type="ECO:0000256" key="4">
    <source>
        <dbReference type="ARBA" id="ARBA00022519"/>
    </source>
</evidence>
<keyword evidence="5 8" id="KW-0812">Transmembrane</keyword>
<feature type="transmembrane region" description="Helical" evidence="8">
    <location>
        <begin position="387"/>
        <end position="407"/>
    </location>
</feature>
<gene>
    <name evidence="10" type="ORF">WCV65_19675</name>
</gene>
<evidence type="ECO:0000256" key="2">
    <source>
        <dbReference type="ARBA" id="ARBA00022448"/>
    </source>
</evidence>
<keyword evidence="2 8" id="KW-0813">Transport</keyword>
<keyword evidence="4" id="KW-0997">Cell inner membrane</keyword>
<feature type="transmembrane region" description="Helical" evidence="8">
    <location>
        <begin position="107"/>
        <end position="127"/>
    </location>
</feature>